<evidence type="ECO:0000259" key="14">
    <source>
        <dbReference type="Pfam" id="PF07732"/>
    </source>
</evidence>
<protein>
    <recommendedName>
        <fullName evidence="6">Copper-containing nitrite reductase</fullName>
        <ecNumber evidence="5">1.7.2.1</ecNumber>
    </recommendedName>
</protein>
<name>A0ABV3KDJ0_9MICC</name>
<evidence type="ECO:0000313" key="16">
    <source>
        <dbReference type="Proteomes" id="UP001553031"/>
    </source>
</evidence>
<evidence type="ECO:0000256" key="3">
    <source>
        <dbReference type="ARBA" id="ARBA00010609"/>
    </source>
</evidence>
<feature type="region of interest" description="Disordered" evidence="12">
    <location>
        <begin position="423"/>
        <end position="495"/>
    </location>
</feature>
<dbReference type="Pfam" id="PF07732">
    <property type="entry name" value="Cu-oxidase_3"/>
    <property type="match status" value="1"/>
</dbReference>
<dbReference type="InterPro" id="IPR001287">
    <property type="entry name" value="NO2-reductase_Cu"/>
</dbReference>
<evidence type="ECO:0000256" key="8">
    <source>
        <dbReference type="ARBA" id="ARBA00022737"/>
    </source>
</evidence>
<gene>
    <name evidence="15" type="ORF">AB0O96_09725</name>
</gene>
<reference evidence="15 16" key="1">
    <citation type="submission" date="2024-06" db="EMBL/GenBank/DDBJ databases">
        <title>The Natural Products Discovery Center: Release of the First 8490 Sequenced Strains for Exploring Actinobacteria Biosynthetic Diversity.</title>
        <authorList>
            <person name="Kalkreuter E."/>
            <person name="Kautsar S.A."/>
            <person name="Yang D."/>
            <person name="Bader C.D."/>
            <person name="Teijaro C.N."/>
            <person name="Fluegel L."/>
            <person name="Davis C.M."/>
            <person name="Simpson J.R."/>
            <person name="Lauterbach L."/>
            <person name="Steele A.D."/>
            <person name="Gui C."/>
            <person name="Meng S."/>
            <person name="Li G."/>
            <person name="Viehrig K."/>
            <person name="Ye F."/>
            <person name="Su P."/>
            <person name="Kiefer A.F."/>
            <person name="Nichols A."/>
            <person name="Cepeda A.J."/>
            <person name="Yan W."/>
            <person name="Fan B."/>
            <person name="Jiang Y."/>
            <person name="Adhikari A."/>
            <person name="Zheng C.-J."/>
            <person name="Schuster L."/>
            <person name="Cowan T.M."/>
            <person name="Smanski M.J."/>
            <person name="Chevrette M.G."/>
            <person name="De Carvalho L.P.S."/>
            <person name="Shen B."/>
        </authorList>
    </citation>
    <scope>NUCLEOTIDE SEQUENCE [LARGE SCALE GENOMIC DNA]</scope>
    <source>
        <strain evidence="15 16">NPDC079179</strain>
    </source>
</reference>
<keyword evidence="16" id="KW-1185">Reference proteome</keyword>
<evidence type="ECO:0000256" key="5">
    <source>
        <dbReference type="ARBA" id="ARBA00011882"/>
    </source>
</evidence>
<keyword evidence="10" id="KW-0186">Copper</keyword>
<comment type="subunit">
    <text evidence="4">Homotrimer.</text>
</comment>
<feature type="transmembrane region" description="Helical" evidence="13">
    <location>
        <begin position="358"/>
        <end position="379"/>
    </location>
</feature>
<feature type="transmembrane region" description="Helical" evidence="13">
    <location>
        <begin position="29"/>
        <end position="46"/>
    </location>
</feature>
<dbReference type="PANTHER" id="PTHR11709">
    <property type="entry name" value="MULTI-COPPER OXIDASE"/>
    <property type="match status" value="1"/>
</dbReference>
<dbReference type="EMBL" id="JBFBLL010000006">
    <property type="protein sequence ID" value="MEV8158467.1"/>
    <property type="molecule type" value="Genomic_DNA"/>
</dbReference>
<evidence type="ECO:0000256" key="1">
    <source>
        <dbReference type="ARBA" id="ARBA00001960"/>
    </source>
</evidence>
<dbReference type="PANTHER" id="PTHR11709:SF394">
    <property type="entry name" value="FI03373P-RELATED"/>
    <property type="match status" value="1"/>
</dbReference>
<keyword evidence="13" id="KW-0812">Transmembrane</keyword>
<keyword evidence="8" id="KW-0677">Repeat</keyword>
<dbReference type="CDD" id="cd04208">
    <property type="entry name" value="CuRO_2_CuNIR"/>
    <property type="match status" value="1"/>
</dbReference>
<feature type="transmembrane region" description="Helical" evidence="13">
    <location>
        <begin position="501"/>
        <end position="519"/>
    </location>
</feature>
<feature type="transmembrane region" description="Helical" evidence="13">
    <location>
        <begin position="91"/>
        <end position="112"/>
    </location>
</feature>
<evidence type="ECO:0000256" key="7">
    <source>
        <dbReference type="ARBA" id="ARBA00022723"/>
    </source>
</evidence>
<feature type="transmembrane region" description="Helical" evidence="13">
    <location>
        <begin position="385"/>
        <end position="406"/>
    </location>
</feature>
<keyword evidence="13" id="KW-1133">Transmembrane helix</keyword>
<evidence type="ECO:0000313" key="15">
    <source>
        <dbReference type="EMBL" id="MEV8158467.1"/>
    </source>
</evidence>
<dbReference type="CDD" id="cd11020">
    <property type="entry name" value="CuRO_1_CuNIR"/>
    <property type="match status" value="1"/>
</dbReference>
<evidence type="ECO:0000256" key="4">
    <source>
        <dbReference type="ARBA" id="ARBA00011233"/>
    </source>
</evidence>
<dbReference type="InterPro" id="IPR045087">
    <property type="entry name" value="Cu-oxidase_fam"/>
</dbReference>
<feature type="transmembrane region" description="Helical" evidence="13">
    <location>
        <begin position="280"/>
        <end position="303"/>
    </location>
</feature>
<dbReference type="InterPro" id="IPR011707">
    <property type="entry name" value="Cu-oxidase-like_N"/>
</dbReference>
<comment type="similarity">
    <text evidence="3">Belongs to the multicopper oxidase family.</text>
</comment>
<dbReference type="EC" id="1.7.2.1" evidence="5"/>
<dbReference type="SUPFAM" id="SSF49503">
    <property type="entry name" value="Cupredoxins"/>
    <property type="match status" value="3"/>
</dbReference>
<feature type="region of interest" description="Disordered" evidence="12">
    <location>
        <begin position="633"/>
        <end position="694"/>
    </location>
</feature>
<feature type="region of interest" description="Disordered" evidence="12">
    <location>
        <begin position="1"/>
        <end position="21"/>
    </location>
</feature>
<feature type="transmembrane region" description="Helical" evidence="13">
    <location>
        <begin position="52"/>
        <end position="70"/>
    </location>
</feature>
<keyword evidence="9" id="KW-0560">Oxidoreductase</keyword>
<evidence type="ECO:0000256" key="12">
    <source>
        <dbReference type="SAM" id="MobiDB-lite"/>
    </source>
</evidence>
<feature type="transmembrane region" description="Helical" evidence="13">
    <location>
        <begin position="150"/>
        <end position="171"/>
    </location>
</feature>
<evidence type="ECO:0000256" key="9">
    <source>
        <dbReference type="ARBA" id="ARBA00023002"/>
    </source>
</evidence>
<keyword evidence="13" id="KW-0472">Membrane</keyword>
<comment type="caution">
    <text evidence="15">The sequence shown here is derived from an EMBL/GenBank/DDBJ whole genome shotgun (WGS) entry which is preliminary data.</text>
</comment>
<dbReference type="InterPro" id="IPR008972">
    <property type="entry name" value="Cupredoxin"/>
</dbReference>
<comment type="cofactor">
    <cofactor evidence="1">
        <name>Cu(+)</name>
        <dbReference type="ChEBI" id="CHEBI:49552"/>
    </cofactor>
</comment>
<evidence type="ECO:0000256" key="2">
    <source>
        <dbReference type="ARBA" id="ARBA00001973"/>
    </source>
</evidence>
<feature type="transmembrane region" description="Helical" evidence="13">
    <location>
        <begin position="315"/>
        <end position="337"/>
    </location>
</feature>
<dbReference type="Gene3D" id="2.60.40.420">
    <property type="entry name" value="Cupredoxins - blue copper proteins"/>
    <property type="match status" value="3"/>
</dbReference>
<feature type="domain" description="Plastocyanin-like" evidence="14">
    <location>
        <begin position="702"/>
        <end position="811"/>
    </location>
</feature>
<accession>A0ABV3KDJ0</accession>
<keyword evidence="7" id="KW-0479">Metal-binding</keyword>
<feature type="compositionally biased region" description="Low complexity" evidence="12">
    <location>
        <begin position="483"/>
        <end position="495"/>
    </location>
</feature>
<proteinExistence type="inferred from homology"/>
<comment type="cofactor">
    <cofactor evidence="2">
        <name>Cu(2+)</name>
        <dbReference type="ChEBI" id="CHEBI:29036"/>
    </cofactor>
</comment>
<feature type="transmembrane region" description="Helical" evidence="13">
    <location>
        <begin position="191"/>
        <end position="210"/>
    </location>
</feature>
<evidence type="ECO:0000256" key="10">
    <source>
        <dbReference type="ARBA" id="ARBA00023008"/>
    </source>
</evidence>
<dbReference type="RefSeq" id="WP_363785113.1">
    <property type="nucleotide sequence ID" value="NZ_JBFBLL010000006.1"/>
</dbReference>
<feature type="compositionally biased region" description="Low complexity" evidence="12">
    <location>
        <begin position="433"/>
        <end position="447"/>
    </location>
</feature>
<dbReference type="PRINTS" id="PR00695">
    <property type="entry name" value="CUNO2RDTASE"/>
</dbReference>
<feature type="transmembrane region" description="Helical" evidence="13">
    <location>
        <begin position="222"/>
        <end position="242"/>
    </location>
</feature>
<evidence type="ECO:0000256" key="13">
    <source>
        <dbReference type="SAM" id="Phobius"/>
    </source>
</evidence>
<feature type="compositionally biased region" description="Low complexity" evidence="12">
    <location>
        <begin position="648"/>
        <end position="664"/>
    </location>
</feature>
<organism evidence="15 16">
    <name type="scientific">Kocuria salsicia</name>
    <dbReference type="NCBI Taxonomy" id="664639"/>
    <lineage>
        <taxon>Bacteria</taxon>
        <taxon>Bacillati</taxon>
        <taxon>Actinomycetota</taxon>
        <taxon>Actinomycetes</taxon>
        <taxon>Micrococcales</taxon>
        <taxon>Micrococcaceae</taxon>
        <taxon>Kocuria</taxon>
    </lineage>
</organism>
<sequence length="974" mass="101984">MPSPAATEHPAAAKPRRGRSWHRTAGKPVRWWLVALVVVIGVHRWIPETRWLMVHMVTLGLITTSIMVWSQHFTEALLHHKLPDTDRPRQIVRIYGVTAGTVLLIAGMLGGWWWLTVVAATVIGAMLTWHGLALLRQLREALPARFGITVRWYATASFFLPVGAVFGAILARDLPAEWHARLLLAHQAVNVLGFVGLTVSATLLTLWPTILRTRMRDDAVRLSRIALPLMAAGSLLSALFALTGHPALTAAGLALYTVGAALIGVLMLRTAQRRRPEGYMGWSLASGVAWLVVTSALAAWLVATRGLETSVAQTLTVPFVAGFLVQTLFGAMSYILPSTMGGGPAAVRASLAAMNRAGVYRATVANLCIALFALPAGVLPSWVRALVSIVGAVVLAAFIPLMISSAKVSVAARRRMVAERAARASSAEDDAAPHAAASPSRPGRAGSVPTPSSSGEAEPANAGHGGSSSRGAPTQREGDGSARRQSAASSSAGGASPLTQLLAGVLTVVLAVAAGIAIAPQSAGFSLSGGGGSAAEGTGETTEVTMHAREDMRFDPSEIRVPRGNRLVITLVNEDPSMVHDLVFANGATSGRLDPGATATVDVGVVTDPLDGWCSVIGHRSMGMTVNVVPVDENGQAVSGDGTHDHSSAAGGAAGSGTAAGSEADPAQSADLNAAPGKGFTTRSPVLEPASEETVHRVTLDVQEVAREVAPGVTMDAWTYNGQYMGPTLRGKVGDTFEVILENHGSMGHSVDFHAGDVSPDEPMRTIAPGESLVYRFKAQRSGIWLYHCSSMPMSTHVAAGMFGAVVIDPPDLPAVDREYLLVQNETYLSAPDENQPDVPEGAGAVVDPEKIKTGQPTFTMFNGHATQYMHAPLTARPDERVRIWVLAAGPSKGLSFHVVGGQFDTVYKEGAYQLTPSATNNPGGTGGAQALDLASAQGGFVELSFPEAGTYTFVNHSFAEAERGAKGLIRVAD</sequence>
<feature type="transmembrane region" description="Helical" evidence="13">
    <location>
        <begin position="118"/>
        <end position="138"/>
    </location>
</feature>
<comment type="catalytic activity">
    <reaction evidence="11">
        <text>nitric oxide + Fe(III)-[cytochrome c] + H2O = Fe(II)-[cytochrome c] + nitrite + 2 H(+)</text>
        <dbReference type="Rhea" id="RHEA:15233"/>
        <dbReference type="Rhea" id="RHEA-COMP:10350"/>
        <dbReference type="Rhea" id="RHEA-COMP:14399"/>
        <dbReference type="ChEBI" id="CHEBI:15377"/>
        <dbReference type="ChEBI" id="CHEBI:15378"/>
        <dbReference type="ChEBI" id="CHEBI:16301"/>
        <dbReference type="ChEBI" id="CHEBI:16480"/>
        <dbReference type="ChEBI" id="CHEBI:29033"/>
        <dbReference type="ChEBI" id="CHEBI:29034"/>
        <dbReference type="EC" id="1.7.2.1"/>
    </reaction>
</comment>
<feature type="transmembrane region" description="Helical" evidence="13">
    <location>
        <begin position="248"/>
        <end position="268"/>
    </location>
</feature>
<evidence type="ECO:0000256" key="11">
    <source>
        <dbReference type="ARBA" id="ARBA00049340"/>
    </source>
</evidence>
<dbReference type="Proteomes" id="UP001553031">
    <property type="component" value="Unassembled WGS sequence"/>
</dbReference>
<evidence type="ECO:0000256" key="6">
    <source>
        <dbReference type="ARBA" id="ARBA00017290"/>
    </source>
</evidence>